<keyword evidence="6" id="KW-1185">Reference proteome</keyword>
<keyword evidence="3" id="KW-0804">Transcription</keyword>
<proteinExistence type="predicted"/>
<sequence>MNIFIATQMIKVLHAPICIYSAEGDIIQCLEENNGKKLIEKEDFSIEISKTIPCIYVKENGVAFCLMWVQEEGYFLGLGKIRIYDFGDEEASQYPYCQKDEFATIVSILWNVISGKEVGVGELWAKNIFVDISDVREQITKNVFERQESGQSHNPYAQELRELDSIRRGDIAALKKSINETYSGNIGILASDPVRQYKNLAICVITNATRCAIEGGLNPEMAFSMSDSFIRNIEDNMTEPVKIEKATRDAEFEFANAVHDLKGQGNDNPLVMQVRDYVFCHIHDAIRVREIAEFIGVTPNYLSEQFSQAMGMTLKQYIINEKISSSENLLKYTDYSLQEISTFCAFSSQSRFSVYFQRKNGITPAKYRKKYKKTRNE</sequence>
<accession>A0ABR7MR39</accession>
<dbReference type="PANTHER" id="PTHR43280">
    <property type="entry name" value="ARAC-FAMILY TRANSCRIPTIONAL REGULATOR"/>
    <property type="match status" value="1"/>
</dbReference>
<gene>
    <name evidence="5" type="ORF">H8700_00800</name>
</gene>
<dbReference type="Proteomes" id="UP000637513">
    <property type="component" value="Unassembled WGS sequence"/>
</dbReference>
<dbReference type="Gene3D" id="1.10.10.60">
    <property type="entry name" value="Homeodomain-like"/>
    <property type="match status" value="2"/>
</dbReference>
<evidence type="ECO:0000313" key="5">
    <source>
        <dbReference type="EMBL" id="MBC8556262.1"/>
    </source>
</evidence>
<organism evidence="5 6">
    <name type="scientific">Jutongia hominis</name>
    <dbReference type="NCBI Taxonomy" id="2763664"/>
    <lineage>
        <taxon>Bacteria</taxon>
        <taxon>Bacillati</taxon>
        <taxon>Bacillota</taxon>
        <taxon>Clostridia</taxon>
        <taxon>Lachnospirales</taxon>
        <taxon>Lachnospiraceae</taxon>
        <taxon>Jutongia</taxon>
    </lineage>
</organism>
<dbReference type="RefSeq" id="WP_249302264.1">
    <property type="nucleotide sequence ID" value="NZ_JACRSW010000001.1"/>
</dbReference>
<reference evidence="5 6" key="1">
    <citation type="submission" date="2020-08" db="EMBL/GenBank/DDBJ databases">
        <title>Genome public.</title>
        <authorList>
            <person name="Liu C."/>
            <person name="Sun Q."/>
        </authorList>
    </citation>
    <scope>NUCLEOTIDE SEQUENCE [LARGE SCALE GENOMIC DNA]</scope>
    <source>
        <strain evidence="5 6">BX3</strain>
    </source>
</reference>
<dbReference type="Pfam" id="PF12833">
    <property type="entry name" value="HTH_18"/>
    <property type="match status" value="1"/>
</dbReference>
<name>A0ABR7MR39_9FIRM</name>
<dbReference type="PANTHER" id="PTHR43280:SF34">
    <property type="entry name" value="ARAC-FAMILY TRANSCRIPTIONAL REGULATOR"/>
    <property type="match status" value="1"/>
</dbReference>
<evidence type="ECO:0000313" key="6">
    <source>
        <dbReference type="Proteomes" id="UP000637513"/>
    </source>
</evidence>
<comment type="caution">
    <text evidence="5">The sequence shown here is derived from an EMBL/GenBank/DDBJ whole genome shotgun (WGS) entry which is preliminary data.</text>
</comment>
<protein>
    <submittedName>
        <fullName evidence="5">Helix-turn-helix domain-containing protein</fullName>
    </submittedName>
</protein>
<dbReference type="SMART" id="SM00342">
    <property type="entry name" value="HTH_ARAC"/>
    <property type="match status" value="1"/>
</dbReference>
<dbReference type="InterPro" id="IPR018060">
    <property type="entry name" value="HTH_AraC"/>
</dbReference>
<evidence type="ECO:0000256" key="1">
    <source>
        <dbReference type="ARBA" id="ARBA00023015"/>
    </source>
</evidence>
<dbReference type="EMBL" id="JACRSW010000001">
    <property type="protein sequence ID" value="MBC8556262.1"/>
    <property type="molecule type" value="Genomic_DNA"/>
</dbReference>
<dbReference type="PROSITE" id="PS01124">
    <property type="entry name" value="HTH_ARAC_FAMILY_2"/>
    <property type="match status" value="1"/>
</dbReference>
<feature type="domain" description="HTH araC/xylS-type" evidence="4">
    <location>
        <begin position="272"/>
        <end position="370"/>
    </location>
</feature>
<dbReference type="InterPro" id="IPR009057">
    <property type="entry name" value="Homeodomain-like_sf"/>
</dbReference>
<evidence type="ECO:0000259" key="4">
    <source>
        <dbReference type="PROSITE" id="PS01124"/>
    </source>
</evidence>
<keyword evidence="1" id="KW-0805">Transcription regulation</keyword>
<evidence type="ECO:0000256" key="2">
    <source>
        <dbReference type="ARBA" id="ARBA00023125"/>
    </source>
</evidence>
<evidence type="ECO:0000256" key="3">
    <source>
        <dbReference type="ARBA" id="ARBA00023163"/>
    </source>
</evidence>
<dbReference type="SUPFAM" id="SSF46689">
    <property type="entry name" value="Homeodomain-like"/>
    <property type="match status" value="2"/>
</dbReference>
<keyword evidence="2" id="KW-0238">DNA-binding</keyword>